<accession>A0A975A0E1</accession>
<organism evidence="1 2">
    <name type="scientific">Fulvivirga lutea</name>
    <dbReference type="NCBI Taxonomy" id="2810512"/>
    <lineage>
        <taxon>Bacteria</taxon>
        <taxon>Pseudomonadati</taxon>
        <taxon>Bacteroidota</taxon>
        <taxon>Cytophagia</taxon>
        <taxon>Cytophagales</taxon>
        <taxon>Fulvivirgaceae</taxon>
        <taxon>Fulvivirga</taxon>
    </lineage>
</organism>
<evidence type="ECO:0000313" key="1">
    <source>
        <dbReference type="EMBL" id="QSE96342.1"/>
    </source>
</evidence>
<dbReference type="AlphaFoldDB" id="A0A975A0E1"/>
<dbReference type="Proteomes" id="UP000662783">
    <property type="component" value="Chromosome"/>
</dbReference>
<evidence type="ECO:0000313" key="2">
    <source>
        <dbReference type="Proteomes" id="UP000662783"/>
    </source>
</evidence>
<proteinExistence type="predicted"/>
<reference evidence="1" key="1">
    <citation type="submission" date="2021-02" db="EMBL/GenBank/DDBJ databases">
        <title>Fulvivirga sp. S481 isolated from sea water.</title>
        <authorList>
            <person name="Bae S.S."/>
            <person name="Baek K."/>
        </authorList>
    </citation>
    <scope>NUCLEOTIDE SEQUENCE</scope>
    <source>
        <strain evidence="1">S481</strain>
    </source>
</reference>
<dbReference type="InterPro" id="IPR018592">
    <property type="entry name" value="DUF2024"/>
</dbReference>
<dbReference type="RefSeq" id="WP_205720858.1">
    <property type="nucleotide sequence ID" value="NZ_CP070608.1"/>
</dbReference>
<dbReference type="KEGG" id="fuv:JR347_12060"/>
<dbReference type="SUPFAM" id="SSF160766">
    <property type="entry name" value="NE1680-like"/>
    <property type="match status" value="1"/>
</dbReference>
<dbReference type="Pfam" id="PF09630">
    <property type="entry name" value="DUF2024"/>
    <property type="match status" value="1"/>
</dbReference>
<dbReference type="InterPro" id="IPR023122">
    <property type="entry name" value="NE1680-like_sf"/>
</dbReference>
<dbReference type="EMBL" id="CP070608">
    <property type="protein sequence ID" value="QSE96342.1"/>
    <property type="molecule type" value="Genomic_DNA"/>
</dbReference>
<protein>
    <submittedName>
        <fullName evidence="1">DUF2024 family protein</fullName>
    </submittedName>
</protein>
<keyword evidence="2" id="KW-1185">Reference proteome</keyword>
<gene>
    <name evidence="1" type="ORF">JR347_12060</name>
</gene>
<dbReference type="Gene3D" id="3.10.510.10">
    <property type="entry name" value="NE1680-like"/>
    <property type="match status" value="1"/>
</dbReference>
<name>A0A975A0E1_9BACT</name>
<sequence length="85" mass="9757">MQAAVYDTYVTKKDGNLMHFDIVVPANELPKKVLIYGQNYLESKNQQGQSITTKECQFCHIEEASPEMIRSFSEQGYFIIEMQGC</sequence>